<feature type="transmembrane region" description="Helical" evidence="1">
    <location>
        <begin position="135"/>
        <end position="159"/>
    </location>
</feature>
<evidence type="ECO:0000256" key="1">
    <source>
        <dbReference type="SAM" id="Phobius"/>
    </source>
</evidence>
<keyword evidence="1" id="KW-1133">Transmembrane helix</keyword>
<feature type="transmembrane region" description="Helical" evidence="1">
    <location>
        <begin position="275"/>
        <end position="297"/>
    </location>
</feature>
<protein>
    <recommendedName>
        <fullName evidence="2">RGS domain-containing protein</fullName>
    </recommendedName>
</protein>
<feature type="transmembrane region" description="Helical" evidence="1">
    <location>
        <begin position="75"/>
        <end position="98"/>
    </location>
</feature>
<dbReference type="PROSITE" id="PS50132">
    <property type="entry name" value="RGS"/>
    <property type="match status" value="1"/>
</dbReference>
<feature type="domain" description="RGS" evidence="2">
    <location>
        <begin position="316"/>
        <end position="493"/>
    </location>
</feature>
<dbReference type="SUPFAM" id="SSF48097">
    <property type="entry name" value="Regulator of G-protein signaling, RGS"/>
    <property type="match status" value="1"/>
</dbReference>
<gene>
    <name evidence="3" type="ORF">LY90DRAFT_674248</name>
</gene>
<keyword evidence="1" id="KW-0812">Transmembrane</keyword>
<dbReference type="OrthoDB" id="5558091at2759"/>
<evidence type="ECO:0000313" key="3">
    <source>
        <dbReference type="EMBL" id="ORY27977.1"/>
    </source>
</evidence>
<name>A0A1Y2B0H1_9FUNG</name>
<keyword evidence="1" id="KW-0472">Membrane</keyword>
<comment type="caution">
    <text evidence="3">The sequence shown here is derived from an EMBL/GenBank/DDBJ whole genome shotgun (WGS) entry which is preliminary data.</text>
</comment>
<sequence length="493" mass="58448">MNEIMTIGNFLFFNNSIVSKEELEAYSQKGFLNEEFKAERYAYIFIFIFTTILNIVSLILFYNLRNSYIVRQRNFGLTFAEGIFIAINLFITLLPQIVPVPCSFTSISKKKYISPIREKYYDEPNNYLHLLSKKIVIVNTLFIAIPTFIAIAATIIIYLTDSKVREECSIWRADDMMLSLKNNKGEKLYLVVIIFGFFIMIFNFIFGCLLIFVKDVNKYGVKFECLSVSIMILIFNIINIILQKNATIKSSYFEPNKNIYRGFLDIYEKTKGGKIFFSFILMYMFFSSIILPIIHYYNNIRSKNYYFQDPINSVSYFYKVLNNPSLVNELRQIAIKEFSVENVLFWENYRILKKMVFRYQQEYKKAKELCDENIITQYDFENYYFQQLHNNFSTKYNESSNSENFMENYNYDPNMLIPKEILPYFISFYHMFIDYNSPSVVNISGISEREIFNEISLNPTVGIFDSAKDEVVEMMYNTIYPILLRNNKKKLLV</sequence>
<dbReference type="Gene3D" id="1.10.167.10">
    <property type="entry name" value="Regulator of G-protein Signalling 4, domain 2"/>
    <property type="match status" value="1"/>
</dbReference>
<feature type="transmembrane region" description="Helical" evidence="1">
    <location>
        <begin position="41"/>
        <end position="63"/>
    </location>
</feature>
<evidence type="ECO:0000259" key="2">
    <source>
        <dbReference type="PROSITE" id="PS50132"/>
    </source>
</evidence>
<proteinExistence type="predicted"/>
<dbReference type="InterPro" id="IPR036305">
    <property type="entry name" value="RGS_sf"/>
</dbReference>
<dbReference type="InterPro" id="IPR044926">
    <property type="entry name" value="RGS_subdomain_2"/>
</dbReference>
<evidence type="ECO:0000313" key="4">
    <source>
        <dbReference type="Proteomes" id="UP000193920"/>
    </source>
</evidence>
<dbReference type="EMBL" id="MCOG01000189">
    <property type="protein sequence ID" value="ORY27977.1"/>
    <property type="molecule type" value="Genomic_DNA"/>
</dbReference>
<organism evidence="3 4">
    <name type="scientific">Neocallimastix californiae</name>
    <dbReference type="NCBI Taxonomy" id="1754190"/>
    <lineage>
        <taxon>Eukaryota</taxon>
        <taxon>Fungi</taxon>
        <taxon>Fungi incertae sedis</taxon>
        <taxon>Chytridiomycota</taxon>
        <taxon>Chytridiomycota incertae sedis</taxon>
        <taxon>Neocallimastigomycetes</taxon>
        <taxon>Neocallimastigales</taxon>
        <taxon>Neocallimastigaceae</taxon>
        <taxon>Neocallimastix</taxon>
    </lineage>
</organism>
<feature type="transmembrane region" description="Helical" evidence="1">
    <location>
        <begin position="188"/>
        <end position="213"/>
    </location>
</feature>
<accession>A0A1Y2B0H1</accession>
<dbReference type="Proteomes" id="UP000193920">
    <property type="component" value="Unassembled WGS sequence"/>
</dbReference>
<feature type="transmembrane region" description="Helical" evidence="1">
    <location>
        <begin position="219"/>
        <end position="242"/>
    </location>
</feature>
<reference evidence="3 4" key="1">
    <citation type="submission" date="2016-08" db="EMBL/GenBank/DDBJ databases">
        <title>A Parts List for Fungal Cellulosomes Revealed by Comparative Genomics.</title>
        <authorList>
            <consortium name="DOE Joint Genome Institute"/>
            <person name="Haitjema C.H."/>
            <person name="Gilmore S.P."/>
            <person name="Henske J.K."/>
            <person name="Solomon K.V."/>
            <person name="De Groot R."/>
            <person name="Kuo A."/>
            <person name="Mondo S.J."/>
            <person name="Salamov A.A."/>
            <person name="Labutti K."/>
            <person name="Zhao Z."/>
            <person name="Chiniquy J."/>
            <person name="Barry K."/>
            <person name="Brewer H.M."/>
            <person name="Purvine S.O."/>
            <person name="Wright A.T."/>
            <person name="Boxma B."/>
            <person name="Van Alen T."/>
            <person name="Hackstein J.H."/>
            <person name="Baker S.E."/>
            <person name="Grigoriev I.V."/>
            <person name="O'Malley M.A."/>
        </authorList>
    </citation>
    <scope>NUCLEOTIDE SEQUENCE [LARGE SCALE GENOMIC DNA]</scope>
    <source>
        <strain evidence="3 4">G1</strain>
    </source>
</reference>
<dbReference type="InterPro" id="IPR016137">
    <property type="entry name" value="RGS"/>
</dbReference>
<dbReference type="AlphaFoldDB" id="A0A1Y2B0H1"/>
<keyword evidence="4" id="KW-1185">Reference proteome</keyword>